<dbReference type="Proteomes" id="UP000031368">
    <property type="component" value="Plasmid pRgalR602b"/>
</dbReference>
<keyword evidence="2" id="KW-0614">Plasmid</keyword>
<evidence type="ECO:0000256" key="1">
    <source>
        <dbReference type="SAM" id="MobiDB-lite"/>
    </source>
</evidence>
<evidence type="ECO:0000313" key="2">
    <source>
        <dbReference type="EMBL" id="AJD43708.1"/>
    </source>
</evidence>
<feature type="region of interest" description="Disordered" evidence="1">
    <location>
        <begin position="90"/>
        <end position="111"/>
    </location>
</feature>
<keyword evidence="3" id="KW-1185">Reference proteome</keyword>
<dbReference type="HOGENOM" id="CLU_2156311_0_0_5"/>
<evidence type="ECO:0000313" key="3">
    <source>
        <dbReference type="Proteomes" id="UP000031368"/>
    </source>
</evidence>
<sequence length="111" mass="12941">MSQQVDKAMRQEQKVQRNSRLLRTHFRGSMDPVSTCRVQPCPVEDVYVRKPTLRRKYSVDAATRCTGFSSFEQGLHKSLCWHVYCSDTVKDPHDHVRSSSRRRDSNELSLN</sequence>
<dbReference type="AlphaFoldDB" id="A0A0B4XAR4"/>
<dbReference type="EMBL" id="CP006879">
    <property type="protein sequence ID" value="AJD43708.1"/>
    <property type="molecule type" value="Genomic_DNA"/>
</dbReference>
<reference evidence="2 3" key="1">
    <citation type="submission" date="2013-11" db="EMBL/GenBank/DDBJ databases">
        <title>Complete genome sequence of Rhizobium gallicum bv. gallicum R602.</title>
        <authorList>
            <person name="Bustos P."/>
            <person name="Santamaria R.I."/>
            <person name="Lozano L."/>
            <person name="Acosta J.L."/>
            <person name="Ormeno-Orrillo E."/>
            <person name="Rogel M.A."/>
            <person name="Romero D."/>
            <person name="Cevallos M.A."/>
            <person name="Martinez-Romero E."/>
            <person name="Gonzalez V."/>
        </authorList>
    </citation>
    <scope>NUCLEOTIDE SEQUENCE [LARGE SCALE GENOMIC DNA]</scope>
    <source>
        <strain evidence="2 3">R602</strain>
        <plasmid evidence="2 3">pRgalR602b</plasmid>
    </source>
</reference>
<gene>
    <name evidence="2" type="ORF">RGR602_PB00170</name>
</gene>
<accession>A0A0B4XAR4</accession>
<protein>
    <submittedName>
        <fullName evidence="2">Uncharacterized protein</fullName>
    </submittedName>
</protein>
<geneLocation type="plasmid" evidence="2 3">
    <name>pRgalR602b</name>
</geneLocation>
<organism evidence="2 3">
    <name type="scientific">Rhizobium gallicum bv. gallicum R602sp</name>
    <dbReference type="NCBI Taxonomy" id="1041138"/>
    <lineage>
        <taxon>Bacteria</taxon>
        <taxon>Pseudomonadati</taxon>
        <taxon>Pseudomonadota</taxon>
        <taxon>Alphaproteobacteria</taxon>
        <taxon>Hyphomicrobiales</taxon>
        <taxon>Rhizobiaceae</taxon>
        <taxon>Rhizobium/Agrobacterium group</taxon>
        <taxon>Rhizobium</taxon>
    </lineage>
</organism>
<dbReference type="KEGG" id="rga:RGR602_PB00170"/>
<name>A0A0B4XAR4_9HYPH</name>
<proteinExistence type="predicted"/>